<keyword evidence="3" id="KW-0804">Transcription</keyword>
<keyword evidence="2 5" id="KW-0238">DNA-binding</keyword>
<evidence type="ECO:0000259" key="4">
    <source>
        <dbReference type="PROSITE" id="PS01124"/>
    </source>
</evidence>
<accession>A0A1G6C8D5</accession>
<dbReference type="RefSeq" id="WP_090876462.1">
    <property type="nucleotide sequence ID" value="NZ_FMXQ01000004.1"/>
</dbReference>
<dbReference type="Proteomes" id="UP000199071">
    <property type="component" value="Unassembled WGS sequence"/>
</dbReference>
<dbReference type="PANTHER" id="PTHR47894">
    <property type="entry name" value="HTH-TYPE TRANSCRIPTIONAL REGULATOR GADX"/>
    <property type="match status" value="1"/>
</dbReference>
<name>A0A1G6C8D5_9HYPH</name>
<dbReference type="Gene3D" id="1.10.10.60">
    <property type="entry name" value="Homeodomain-like"/>
    <property type="match status" value="1"/>
</dbReference>
<dbReference type="STRING" id="665467.SAMN02982931_02177"/>
<dbReference type="Pfam" id="PF12625">
    <property type="entry name" value="Arabinose_bd"/>
    <property type="match status" value="1"/>
</dbReference>
<gene>
    <name evidence="5" type="ORF">SAMN02982931_02177</name>
</gene>
<dbReference type="EMBL" id="FMXQ01000004">
    <property type="protein sequence ID" value="SDB29054.1"/>
    <property type="molecule type" value="Genomic_DNA"/>
</dbReference>
<protein>
    <submittedName>
        <fullName evidence="5">AraC-type DNA-binding protein</fullName>
    </submittedName>
</protein>
<dbReference type="SUPFAM" id="SSF46689">
    <property type="entry name" value="Homeodomain-like"/>
    <property type="match status" value="1"/>
</dbReference>
<evidence type="ECO:0000256" key="2">
    <source>
        <dbReference type="ARBA" id="ARBA00023125"/>
    </source>
</evidence>
<dbReference type="GO" id="GO:0003700">
    <property type="term" value="F:DNA-binding transcription factor activity"/>
    <property type="evidence" value="ECO:0007669"/>
    <property type="project" value="InterPro"/>
</dbReference>
<evidence type="ECO:0000256" key="3">
    <source>
        <dbReference type="ARBA" id="ARBA00023163"/>
    </source>
</evidence>
<dbReference type="OrthoDB" id="9805730at2"/>
<feature type="domain" description="HTH araC/xylS-type" evidence="4">
    <location>
        <begin position="232"/>
        <end position="330"/>
    </location>
</feature>
<evidence type="ECO:0000256" key="1">
    <source>
        <dbReference type="ARBA" id="ARBA00023015"/>
    </source>
</evidence>
<sequence length="341" mass="37066">MSTTAKQRSDPLVPLPGLLAELGVPVEDVLTGTGLAPEDLTPDQFFDLSTILAILDNAVLRTGREDLGLLLGARHTTAVLGPLSRVVRASPTLGEALLDLSSMQGRNTSAATTYLRRQGEDVFFGYGVHDPRLAVSAVTQDIVLAILNRIIAELTRGAVRPREFLSMRPAPRNPARWSGLGAVVRFGEAETGFFLSSMDMAFPLATADRQMHDRALEELLSQPELLAAKWTHRTRRALRALLLEGCSGMPDVALRLGVGPRSLRRALAREGTSFEEVRDAVRLAIARDLLSMSGLSIGDLTLTLDFAHPSAFIRAFRRWTGETPAAWRDKKAVPASLTGRE</sequence>
<dbReference type="GO" id="GO:0005829">
    <property type="term" value="C:cytosol"/>
    <property type="evidence" value="ECO:0007669"/>
    <property type="project" value="TreeGrafter"/>
</dbReference>
<organism evidence="5 6">
    <name type="scientific">Bauldia litoralis</name>
    <dbReference type="NCBI Taxonomy" id="665467"/>
    <lineage>
        <taxon>Bacteria</taxon>
        <taxon>Pseudomonadati</taxon>
        <taxon>Pseudomonadota</taxon>
        <taxon>Alphaproteobacteria</taxon>
        <taxon>Hyphomicrobiales</taxon>
        <taxon>Kaistiaceae</taxon>
        <taxon>Bauldia</taxon>
    </lineage>
</organism>
<dbReference type="AlphaFoldDB" id="A0A1G6C8D5"/>
<keyword evidence="6" id="KW-1185">Reference proteome</keyword>
<dbReference type="InterPro" id="IPR018060">
    <property type="entry name" value="HTH_AraC"/>
</dbReference>
<dbReference type="PANTHER" id="PTHR47894:SF4">
    <property type="entry name" value="HTH-TYPE TRANSCRIPTIONAL REGULATOR GADX"/>
    <property type="match status" value="1"/>
</dbReference>
<reference evidence="5 6" key="1">
    <citation type="submission" date="2016-10" db="EMBL/GenBank/DDBJ databases">
        <authorList>
            <person name="de Groot N.N."/>
        </authorList>
    </citation>
    <scope>NUCLEOTIDE SEQUENCE [LARGE SCALE GENOMIC DNA]</scope>
    <source>
        <strain evidence="5 6">ATCC 35022</strain>
    </source>
</reference>
<keyword evidence="1" id="KW-0805">Transcription regulation</keyword>
<proteinExistence type="predicted"/>
<evidence type="ECO:0000313" key="6">
    <source>
        <dbReference type="Proteomes" id="UP000199071"/>
    </source>
</evidence>
<dbReference type="Pfam" id="PF12833">
    <property type="entry name" value="HTH_18"/>
    <property type="match status" value="1"/>
</dbReference>
<dbReference type="PROSITE" id="PS01124">
    <property type="entry name" value="HTH_ARAC_FAMILY_2"/>
    <property type="match status" value="1"/>
</dbReference>
<dbReference type="InterPro" id="IPR032687">
    <property type="entry name" value="AraC-type_N"/>
</dbReference>
<dbReference type="SMART" id="SM00342">
    <property type="entry name" value="HTH_ARAC"/>
    <property type="match status" value="1"/>
</dbReference>
<evidence type="ECO:0000313" key="5">
    <source>
        <dbReference type="EMBL" id="SDB29054.1"/>
    </source>
</evidence>
<dbReference type="InterPro" id="IPR009057">
    <property type="entry name" value="Homeodomain-like_sf"/>
</dbReference>
<dbReference type="GO" id="GO:0000976">
    <property type="term" value="F:transcription cis-regulatory region binding"/>
    <property type="evidence" value="ECO:0007669"/>
    <property type="project" value="TreeGrafter"/>
</dbReference>